<proteinExistence type="predicted"/>
<name>A0A653CNZ9_CALMS</name>
<organism evidence="2 3">
    <name type="scientific">Callosobruchus maculatus</name>
    <name type="common">Southern cowpea weevil</name>
    <name type="synonym">Pulse bruchid</name>
    <dbReference type="NCBI Taxonomy" id="64391"/>
    <lineage>
        <taxon>Eukaryota</taxon>
        <taxon>Metazoa</taxon>
        <taxon>Ecdysozoa</taxon>
        <taxon>Arthropoda</taxon>
        <taxon>Hexapoda</taxon>
        <taxon>Insecta</taxon>
        <taxon>Pterygota</taxon>
        <taxon>Neoptera</taxon>
        <taxon>Endopterygota</taxon>
        <taxon>Coleoptera</taxon>
        <taxon>Polyphaga</taxon>
        <taxon>Cucujiformia</taxon>
        <taxon>Chrysomeloidea</taxon>
        <taxon>Chrysomelidae</taxon>
        <taxon>Bruchinae</taxon>
        <taxon>Bruchini</taxon>
        <taxon>Callosobruchus</taxon>
    </lineage>
</organism>
<feature type="compositionally biased region" description="Low complexity" evidence="1">
    <location>
        <begin position="34"/>
        <end position="43"/>
    </location>
</feature>
<feature type="non-terminal residue" evidence="2">
    <location>
        <position position="57"/>
    </location>
</feature>
<sequence length="57" mass="6459">MSEDEDLFMNGSTTRIKSIYQQASTGEKHVLFYPTSTPTPTSSTEDRKSRQDDDTKV</sequence>
<accession>A0A653CNZ9</accession>
<dbReference type="Proteomes" id="UP000410492">
    <property type="component" value="Unassembled WGS sequence"/>
</dbReference>
<evidence type="ECO:0000256" key="1">
    <source>
        <dbReference type="SAM" id="MobiDB-lite"/>
    </source>
</evidence>
<reference evidence="2 3" key="1">
    <citation type="submission" date="2019-01" db="EMBL/GenBank/DDBJ databases">
        <authorList>
            <person name="Sayadi A."/>
        </authorList>
    </citation>
    <scope>NUCLEOTIDE SEQUENCE [LARGE SCALE GENOMIC DNA]</scope>
</reference>
<feature type="region of interest" description="Disordered" evidence="1">
    <location>
        <begin position="31"/>
        <end position="57"/>
    </location>
</feature>
<dbReference type="EMBL" id="CAACVG010008405">
    <property type="protein sequence ID" value="VEN49641.1"/>
    <property type="molecule type" value="Genomic_DNA"/>
</dbReference>
<keyword evidence="3" id="KW-1185">Reference proteome</keyword>
<gene>
    <name evidence="2" type="ORF">CALMAC_LOCUS10697</name>
</gene>
<dbReference type="AlphaFoldDB" id="A0A653CNZ9"/>
<evidence type="ECO:0000313" key="2">
    <source>
        <dbReference type="EMBL" id="VEN49641.1"/>
    </source>
</evidence>
<feature type="compositionally biased region" description="Basic and acidic residues" evidence="1">
    <location>
        <begin position="44"/>
        <end position="57"/>
    </location>
</feature>
<protein>
    <submittedName>
        <fullName evidence="2">Uncharacterized protein</fullName>
    </submittedName>
</protein>
<evidence type="ECO:0000313" key="3">
    <source>
        <dbReference type="Proteomes" id="UP000410492"/>
    </source>
</evidence>
<dbReference type="OrthoDB" id="6680957at2759"/>